<feature type="domain" description="O-methyltransferase dimerisation" evidence="6">
    <location>
        <begin position="23"/>
        <end position="117"/>
    </location>
</feature>
<sequence>MDLEQGEEMAVDEILEAQSHICSHIFSFINPMALKCAVQLGIPDAIHSHGPNPMPLSQLVSALQLSPQKTPHIYRLMRLLVHSGFFVMHKLSSQNGAEQKEEEGYVLTNSSRLFLKDNPLNLAPYLLYMFEPFRVEPWQFLSAWFRSEDRTPFDTAHGMSFWEYMGRKPRDSEVFNAAMASDSRLVMSALMGKYKGVFEGLGSLVDVGGGIGTVAKAIAEAFPSIECSVFDLPQVVADLKGEGNLKYVEGDMFEAIPPADALLLKAILHDWNDEECLKILKKCKEAIMVSGKKGKVIVIDVVVEEEKMEDKFVQTQLFLDMSMMAVVGGKERNEKEWSQLFSKVGFRDYKIFPILGLKSLIELYP</sequence>
<dbReference type="GeneID" id="111007626"/>
<dbReference type="PIRSF" id="PIRSF005739">
    <property type="entry name" value="O-mtase"/>
    <property type="match status" value="1"/>
</dbReference>
<evidence type="ECO:0000256" key="2">
    <source>
        <dbReference type="ARBA" id="ARBA00022679"/>
    </source>
</evidence>
<dbReference type="InterPro" id="IPR016461">
    <property type="entry name" value="COMT-like"/>
</dbReference>
<evidence type="ECO:0000313" key="8">
    <source>
        <dbReference type="RefSeq" id="XP_022135736.1"/>
    </source>
</evidence>
<dbReference type="Pfam" id="PF08100">
    <property type="entry name" value="Dimerisation"/>
    <property type="match status" value="1"/>
</dbReference>
<gene>
    <name evidence="8" type="primary">LOC111007626</name>
</gene>
<evidence type="ECO:0000256" key="4">
    <source>
        <dbReference type="PIRSR" id="PIRSR005739-1"/>
    </source>
</evidence>
<reference evidence="8" key="1">
    <citation type="submission" date="2025-08" db="UniProtKB">
        <authorList>
            <consortium name="RefSeq"/>
        </authorList>
    </citation>
    <scope>IDENTIFICATION</scope>
    <source>
        <strain evidence="8">OHB3-1</strain>
    </source>
</reference>
<dbReference type="AlphaFoldDB" id="A0A6J1C1K6"/>
<dbReference type="Gene3D" id="3.40.50.150">
    <property type="entry name" value="Vaccinia Virus protein VP39"/>
    <property type="match status" value="1"/>
</dbReference>
<accession>A0A6J1C1K6</accession>
<dbReference type="GO" id="GO:0009717">
    <property type="term" value="P:isoflavonoid biosynthetic process"/>
    <property type="evidence" value="ECO:0007669"/>
    <property type="project" value="UniProtKB-ARBA"/>
</dbReference>
<dbReference type="SUPFAM" id="SSF46785">
    <property type="entry name" value="Winged helix' DNA-binding domain"/>
    <property type="match status" value="1"/>
</dbReference>
<evidence type="ECO:0000256" key="1">
    <source>
        <dbReference type="ARBA" id="ARBA00022603"/>
    </source>
</evidence>
<name>A0A6J1C1K6_MOMCH</name>
<evidence type="ECO:0000313" key="7">
    <source>
        <dbReference type="Proteomes" id="UP000504603"/>
    </source>
</evidence>
<evidence type="ECO:0000259" key="5">
    <source>
        <dbReference type="Pfam" id="PF00891"/>
    </source>
</evidence>
<dbReference type="InterPro" id="IPR012967">
    <property type="entry name" value="COMT_dimerisation"/>
</dbReference>
<dbReference type="FunFam" id="1.10.10.10:FF:000213">
    <property type="entry name" value="Coniferyl alcohol 9-O-methyltransferase"/>
    <property type="match status" value="1"/>
</dbReference>
<evidence type="ECO:0000259" key="6">
    <source>
        <dbReference type="Pfam" id="PF08100"/>
    </source>
</evidence>
<dbReference type="InterPro" id="IPR036388">
    <property type="entry name" value="WH-like_DNA-bd_sf"/>
</dbReference>
<proteinExistence type="predicted"/>
<dbReference type="InterPro" id="IPR001077">
    <property type="entry name" value="COMT_C"/>
</dbReference>
<dbReference type="PANTHER" id="PTHR11746">
    <property type="entry name" value="O-METHYLTRANSFERASE"/>
    <property type="match status" value="1"/>
</dbReference>
<dbReference type="KEGG" id="mcha:111007626"/>
<dbReference type="GO" id="GO:0046983">
    <property type="term" value="F:protein dimerization activity"/>
    <property type="evidence" value="ECO:0007669"/>
    <property type="project" value="InterPro"/>
</dbReference>
<keyword evidence="2" id="KW-0808">Transferase</keyword>
<dbReference type="RefSeq" id="XP_022135736.1">
    <property type="nucleotide sequence ID" value="XM_022280044.1"/>
</dbReference>
<dbReference type="Pfam" id="PF00891">
    <property type="entry name" value="Methyltransf_2"/>
    <property type="match status" value="1"/>
</dbReference>
<dbReference type="SUPFAM" id="SSF53335">
    <property type="entry name" value="S-adenosyl-L-methionine-dependent methyltransferases"/>
    <property type="match status" value="1"/>
</dbReference>
<keyword evidence="1" id="KW-0489">Methyltransferase</keyword>
<dbReference type="PROSITE" id="PS51683">
    <property type="entry name" value="SAM_OMT_II"/>
    <property type="match status" value="1"/>
</dbReference>
<dbReference type="GO" id="GO:0032259">
    <property type="term" value="P:methylation"/>
    <property type="evidence" value="ECO:0007669"/>
    <property type="project" value="UniProtKB-KW"/>
</dbReference>
<dbReference type="Proteomes" id="UP000504603">
    <property type="component" value="Unplaced"/>
</dbReference>
<dbReference type="OrthoDB" id="2410195at2759"/>
<organism evidence="7 8">
    <name type="scientific">Momordica charantia</name>
    <name type="common">Bitter gourd</name>
    <name type="synonym">Balsam pear</name>
    <dbReference type="NCBI Taxonomy" id="3673"/>
    <lineage>
        <taxon>Eukaryota</taxon>
        <taxon>Viridiplantae</taxon>
        <taxon>Streptophyta</taxon>
        <taxon>Embryophyta</taxon>
        <taxon>Tracheophyta</taxon>
        <taxon>Spermatophyta</taxon>
        <taxon>Magnoliopsida</taxon>
        <taxon>eudicotyledons</taxon>
        <taxon>Gunneridae</taxon>
        <taxon>Pentapetalae</taxon>
        <taxon>rosids</taxon>
        <taxon>fabids</taxon>
        <taxon>Cucurbitales</taxon>
        <taxon>Cucurbitaceae</taxon>
        <taxon>Momordiceae</taxon>
        <taxon>Momordica</taxon>
    </lineage>
</organism>
<feature type="domain" description="O-methyltransferase C-terminal" evidence="5">
    <location>
        <begin position="138"/>
        <end position="347"/>
    </location>
</feature>
<keyword evidence="3" id="KW-0949">S-adenosyl-L-methionine</keyword>
<dbReference type="InterPro" id="IPR036390">
    <property type="entry name" value="WH_DNA-bd_sf"/>
</dbReference>
<dbReference type="GO" id="GO:0008757">
    <property type="term" value="F:S-adenosylmethionine-dependent methyltransferase activity"/>
    <property type="evidence" value="ECO:0007669"/>
    <property type="project" value="UniProtKB-ARBA"/>
</dbReference>
<dbReference type="Gene3D" id="1.10.10.10">
    <property type="entry name" value="Winged helix-like DNA-binding domain superfamily/Winged helix DNA-binding domain"/>
    <property type="match status" value="1"/>
</dbReference>
<evidence type="ECO:0000256" key="3">
    <source>
        <dbReference type="ARBA" id="ARBA00022691"/>
    </source>
</evidence>
<dbReference type="FunFam" id="3.40.50.150:FF:000057">
    <property type="entry name" value="O-methyltransferase ZRP4"/>
    <property type="match status" value="1"/>
</dbReference>
<protein>
    <submittedName>
        <fullName evidence="8">Probable O-methyltransferase 3</fullName>
    </submittedName>
</protein>
<feature type="active site" description="Proton acceptor" evidence="4">
    <location>
        <position position="269"/>
    </location>
</feature>
<dbReference type="InterPro" id="IPR029063">
    <property type="entry name" value="SAM-dependent_MTases_sf"/>
</dbReference>
<dbReference type="GO" id="GO:0008171">
    <property type="term" value="F:O-methyltransferase activity"/>
    <property type="evidence" value="ECO:0007669"/>
    <property type="project" value="InterPro"/>
</dbReference>
<keyword evidence="7" id="KW-1185">Reference proteome</keyword>